<protein>
    <submittedName>
        <fullName evidence="1">Uncharacterized protein</fullName>
    </submittedName>
</protein>
<name>A0ABV0UAE4_9TELE</name>
<organism evidence="1 2">
    <name type="scientific">Ilyodon furcidens</name>
    <name type="common">goldbreast splitfin</name>
    <dbReference type="NCBI Taxonomy" id="33524"/>
    <lineage>
        <taxon>Eukaryota</taxon>
        <taxon>Metazoa</taxon>
        <taxon>Chordata</taxon>
        <taxon>Craniata</taxon>
        <taxon>Vertebrata</taxon>
        <taxon>Euteleostomi</taxon>
        <taxon>Actinopterygii</taxon>
        <taxon>Neopterygii</taxon>
        <taxon>Teleostei</taxon>
        <taxon>Neoteleostei</taxon>
        <taxon>Acanthomorphata</taxon>
        <taxon>Ovalentaria</taxon>
        <taxon>Atherinomorphae</taxon>
        <taxon>Cyprinodontiformes</taxon>
        <taxon>Goodeidae</taxon>
        <taxon>Ilyodon</taxon>
    </lineage>
</organism>
<proteinExistence type="predicted"/>
<keyword evidence="2" id="KW-1185">Reference proteome</keyword>
<evidence type="ECO:0000313" key="1">
    <source>
        <dbReference type="EMBL" id="MEQ2241138.1"/>
    </source>
</evidence>
<dbReference type="Proteomes" id="UP001482620">
    <property type="component" value="Unassembled WGS sequence"/>
</dbReference>
<accession>A0ABV0UAE4</accession>
<sequence>MVLQTMGLSSKTASEATVHPSQEMALYIMQTVLIPHGFKKFKTGCYDSGPSACSALMQSTHRLHFAAALERNQPHATHLWMCSYIQPSERQTVPDFRKHFASSYPAFLPA</sequence>
<comment type="caution">
    <text evidence="1">The sequence shown here is derived from an EMBL/GenBank/DDBJ whole genome shotgun (WGS) entry which is preliminary data.</text>
</comment>
<evidence type="ECO:0000313" key="2">
    <source>
        <dbReference type="Proteomes" id="UP001482620"/>
    </source>
</evidence>
<dbReference type="EMBL" id="JAHRIQ010060376">
    <property type="protein sequence ID" value="MEQ2241138.1"/>
    <property type="molecule type" value="Genomic_DNA"/>
</dbReference>
<reference evidence="1 2" key="1">
    <citation type="submission" date="2021-06" db="EMBL/GenBank/DDBJ databases">
        <authorList>
            <person name="Palmer J.M."/>
        </authorList>
    </citation>
    <scope>NUCLEOTIDE SEQUENCE [LARGE SCALE GENOMIC DNA]</scope>
    <source>
        <strain evidence="2">if_2019</strain>
        <tissue evidence="1">Muscle</tissue>
    </source>
</reference>
<gene>
    <name evidence="1" type="ORF">ILYODFUR_022295</name>
</gene>